<dbReference type="EMBL" id="CAFZ01001829">
    <property type="protein sequence ID" value="CCA77659.1"/>
    <property type="molecule type" value="Genomic_DNA"/>
</dbReference>
<evidence type="ECO:0000256" key="1">
    <source>
        <dbReference type="SAM" id="MobiDB-lite"/>
    </source>
</evidence>
<evidence type="ECO:0000313" key="3">
    <source>
        <dbReference type="Proteomes" id="UP000007148"/>
    </source>
</evidence>
<protein>
    <submittedName>
        <fullName evidence="2">Uncharacterized protein</fullName>
    </submittedName>
</protein>
<feature type="compositionally biased region" description="Basic and acidic residues" evidence="1">
    <location>
        <begin position="33"/>
        <end position="42"/>
    </location>
</feature>
<proteinExistence type="predicted"/>
<dbReference type="InParanoid" id="G4U266"/>
<gene>
    <name evidence="2" type="ORF">PIIN_11637</name>
</gene>
<name>G4U266_SERID</name>
<keyword evidence="3" id="KW-1185">Reference proteome</keyword>
<dbReference type="HOGENOM" id="CLU_2740959_0_0_1"/>
<reference evidence="2 3" key="1">
    <citation type="journal article" date="2011" name="PLoS Pathog.">
        <title>Endophytic Life Strategies Decoded by Genome and Transcriptome Analyses of the Mutualistic Root Symbiont Piriformospora indica.</title>
        <authorList>
            <person name="Zuccaro A."/>
            <person name="Lahrmann U."/>
            <person name="Guldener U."/>
            <person name="Langen G."/>
            <person name="Pfiffi S."/>
            <person name="Biedenkopf D."/>
            <person name="Wong P."/>
            <person name="Samans B."/>
            <person name="Grimm C."/>
            <person name="Basiewicz M."/>
            <person name="Murat C."/>
            <person name="Martin F."/>
            <person name="Kogel K.H."/>
        </authorList>
    </citation>
    <scope>NUCLEOTIDE SEQUENCE [LARGE SCALE GENOMIC DNA]</scope>
    <source>
        <strain evidence="2 3">DSM 11827</strain>
    </source>
</reference>
<organism evidence="2 3">
    <name type="scientific">Serendipita indica (strain DSM 11827)</name>
    <name type="common">Root endophyte fungus</name>
    <name type="synonym">Piriformospora indica</name>
    <dbReference type="NCBI Taxonomy" id="1109443"/>
    <lineage>
        <taxon>Eukaryota</taxon>
        <taxon>Fungi</taxon>
        <taxon>Dikarya</taxon>
        <taxon>Basidiomycota</taxon>
        <taxon>Agaricomycotina</taxon>
        <taxon>Agaricomycetes</taxon>
        <taxon>Sebacinales</taxon>
        <taxon>Serendipitaceae</taxon>
        <taxon>Serendipita</taxon>
    </lineage>
</organism>
<sequence>MDREPQTTESRSARTLGQTKGNSFGHILPNPSEDSHAVTHQSDSRVYRIELRLDDSYQSTDRSSGWFVWKQ</sequence>
<comment type="caution">
    <text evidence="2">The sequence shown here is derived from an EMBL/GenBank/DDBJ whole genome shotgun (WGS) entry which is preliminary data.</text>
</comment>
<dbReference type="AlphaFoldDB" id="G4U266"/>
<dbReference type="Proteomes" id="UP000007148">
    <property type="component" value="Unassembled WGS sequence"/>
</dbReference>
<feature type="region of interest" description="Disordered" evidence="1">
    <location>
        <begin position="1"/>
        <end position="42"/>
    </location>
</feature>
<accession>G4U266</accession>
<evidence type="ECO:0000313" key="2">
    <source>
        <dbReference type="EMBL" id="CCA77659.1"/>
    </source>
</evidence>
<feature type="compositionally biased region" description="Polar residues" evidence="1">
    <location>
        <begin position="7"/>
        <end position="22"/>
    </location>
</feature>